<dbReference type="SUPFAM" id="SSF50952">
    <property type="entry name" value="Soluble quinoprotein glucose dehydrogenase"/>
    <property type="match status" value="1"/>
</dbReference>
<dbReference type="EMBL" id="JACZDF010000001">
    <property type="protein sequence ID" value="MBD9698216.1"/>
    <property type="molecule type" value="Genomic_DNA"/>
</dbReference>
<feature type="compositionally biased region" description="Low complexity" evidence="1">
    <location>
        <begin position="37"/>
        <end position="47"/>
    </location>
</feature>
<dbReference type="InterPro" id="IPR012938">
    <property type="entry name" value="Glc/Sorbosone_DH"/>
</dbReference>
<feature type="compositionally biased region" description="Pro residues" evidence="1">
    <location>
        <begin position="48"/>
        <end position="59"/>
    </location>
</feature>
<dbReference type="InterPro" id="IPR011042">
    <property type="entry name" value="6-blade_b-propeller_TolB-like"/>
</dbReference>
<dbReference type="InterPro" id="IPR011041">
    <property type="entry name" value="Quinoprot_gluc/sorb_DH_b-prop"/>
</dbReference>
<feature type="region of interest" description="Disordered" evidence="1">
    <location>
        <begin position="26"/>
        <end position="60"/>
    </location>
</feature>
<dbReference type="PANTHER" id="PTHR19328:SF13">
    <property type="entry name" value="HIPL1 PROTEIN"/>
    <property type="match status" value="1"/>
</dbReference>
<organism evidence="3 4">
    <name type="scientific">Flavimobilis rhizosphaerae</name>
    <dbReference type="NCBI Taxonomy" id="2775421"/>
    <lineage>
        <taxon>Bacteria</taxon>
        <taxon>Bacillati</taxon>
        <taxon>Actinomycetota</taxon>
        <taxon>Actinomycetes</taxon>
        <taxon>Micrococcales</taxon>
        <taxon>Jonesiaceae</taxon>
        <taxon>Flavimobilis</taxon>
    </lineage>
</organism>
<dbReference type="Pfam" id="PF07995">
    <property type="entry name" value="GSDH"/>
    <property type="match status" value="1"/>
</dbReference>
<gene>
    <name evidence="3" type="ORF">IGS67_01740</name>
</gene>
<name>A0ABR9DP60_9MICO</name>
<evidence type="ECO:0000259" key="2">
    <source>
        <dbReference type="Pfam" id="PF07995"/>
    </source>
</evidence>
<dbReference type="Gene3D" id="2.120.10.30">
    <property type="entry name" value="TolB, C-terminal domain"/>
    <property type="match status" value="1"/>
</dbReference>
<evidence type="ECO:0000313" key="4">
    <source>
        <dbReference type="Proteomes" id="UP000642107"/>
    </source>
</evidence>
<sequence length="390" mass="39758">MRVLVAVLALLAAAAVIVVGLALDRRPGPGPTPVTPTPSAGATTSTPTPEPTPTAPPEPVTVTVTDRTVVARDLDAPWGLALLPGGDVLVTLRDTGTLVRVAADGTATPVTGPGADELARDTVHASESGLLGVALVPGTSDVVVQRTGADGNAVLRGTLTGTTLGELTTLLDGIASAPFHDGGAVAFGPDGMLYVATGDATQPDAAQDPDSLGGKILRLTPEGEPAPGNPVPGSPVWSLGHRNVQGIGWDAAGRMFASELGQDTFDELNQILPGRNYGWPLVEGRGGESDGFEDPLVTWTTDEASPSGLAVTDEGVYVAALRGERLWRVDLVELARGTATPSVVLDGVGRLRGVVAEPGGSLLVSSSATDGRGEPRDGDDRVWRLTLARS</sequence>
<feature type="domain" description="Glucose/Sorbosone dehydrogenase" evidence="2">
    <location>
        <begin position="74"/>
        <end position="372"/>
    </location>
</feature>
<protein>
    <submittedName>
        <fullName evidence="3">PQQ-dependent sugar dehydrogenase</fullName>
    </submittedName>
</protein>
<keyword evidence="4" id="KW-1185">Reference proteome</keyword>
<proteinExistence type="predicted"/>
<dbReference type="Proteomes" id="UP000642107">
    <property type="component" value="Unassembled WGS sequence"/>
</dbReference>
<comment type="caution">
    <text evidence="3">The sequence shown here is derived from an EMBL/GenBank/DDBJ whole genome shotgun (WGS) entry which is preliminary data.</text>
</comment>
<evidence type="ECO:0000256" key="1">
    <source>
        <dbReference type="SAM" id="MobiDB-lite"/>
    </source>
</evidence>
<dbReference type="PANTHER" id="PTHR19328">
    <property type="entry name" value="HEDGEHOG-INTERACTING PROTEIN"/>
    <property type="match status" value="1"/>
</dbReference>
<evidence type="ECO:0000313" key="3">
    <source>
        <dbReference type="EMBL" id="MBD9698216.1"/>
    </source>
</evidence>
<reference evidence="3 4" key="1">
    <citation type="submission" date="2020-09" db="EMBL/GenBank/DDBJ databases">
        <title>Flavimobilis rhizosphaerae sp. nov., isolated from rhizosphere soil of Spartina alterniflora.</title>
        <authorList>
            <person name="Hanqin C."/>
        </authorList>
    </citation>
    <scope>NUCLEOTIDE SEQUENCE [LARGE SCALE GENOMIC DNA]</scope>
    <source>
        <strain evidence="3 4">GY 10621</strain>
    </source>
</reference>
<accession>A0ABR9DP60</accession>